<comment type="caution">
    <text evidence="2">The sequence shown here is derived from an EMBL/GenBank/DDBJ whole genome shotgun (WGS) entry which is preliminary data.</text>
</comment>
<name>A0ABN3MT85_9ACTN</name>
<dbReference type="Proteomes" id="UP001499942">
    <property type="component" value="Unassembled WGS sequence"/>
</dbReference>
<sequence length="63" mass="6786">MRAPTGRTLPEHVEPLNRARTRRGGDGDGNEDGGRRANGAARRHPGSRAPSSAHVTTWYANIP</sequence>
<feature type="region of interest" description="Disordered" evidence="1">
    <location>
        <begin position="1"/>
        <end position="63"/>
    </location>
</feature>
<evidence type="ECO:0000256" key="1">
    <source>
        <dbReference type="SAM" id="MobiDB-lite"/>
    </source>
</evidence>
<reference evidence="2 3" key="1">
    <citation type="journal article" date="2019" name="Int. J. Syst. Evol. Microbiol.">
        <title>The Global Catalogue of Microorganisms (GCM) 10K type strain sequencing project: providing services to taxonomists for standard genome sequencing and annotation.</title>
        <authorList>
            <consortium name="The Broad Institute Genomics Platform"/>
            <consortium name="The Broad Institute Genome Sequencing Center for Infectious Disease"/>
            <person name="Wu L."/>
            <person name="Ma J."/>
        </authorList>
    </citation>
    <scope>NUCLEOTIDE SEQUENCE [LARGE SCALE GENOMIC DNA]</scope>
    <source>
        <strain evidence="2 3">JCM 5062</strain>
    </source>
</reference>
<dbReference type="EMBL" id="BAAASR010000025">
    <property type="protein sequence ID" value="GAA2507506.1"/>
    <property type="molecule type" value="Genomic_DNA"/>
</dbReference>
<protein>
    <submittedName>
        <fullName evidence="2">Uncharacterized protein</fullName>
    </submittedName>
</protein>
<evidence type="ECO:0000313" key="2">
    <source>
        <dbReference type="EMBL" id="GAA2507506.1"/>
    </source>
</evidence>
<proteinExistence type="predicted"/>
<keyword evidence="3" id="KW-1185">Reference proteome</keyword>
<accession>A0ABN3MT85</accession>
<gene>
    <name evidence="2" type="ORF">GCM10010393_45410</name>
</gene>
<evidence type="ECO:0000313" key="3">
    <source>
        <dbReference type="Proteomes" id="UP001499942"/>
    </source>
</evidence>
<organism evidence="2 3">
    <name type="scientific">Streptomyces gobitricini</name>
    <dbReference type="NCBI Taxonomy" id="68211"/>
    <lineage>
        <taxon>Bacteria</taxon>
        <taxon>Bacillati</taxon>
        <taxon>Actinomycetota</taxon>
        <taxon>Actinomycetes</taxon>
        <taxon>Kitasatosporales</taxon>
        <taxon>Streptomycetaceae</taxon>
        <taxon>Streptomyces</taxon>
    </lineage>
</organism>
<feature type="compositionally biased region" description="Polar residues" evidence="1">
    <location>
        <begin position="49"/>
        <end position="63"/>
    </location>
</feature>